<dbReference type="InterPro" id="IPR006099">
    <property type="entry name" value="MeMalonylCoA_mutase_a/b_cat"/>
</dbReference>
<evidence type="ECO:0000313" key="11">
    <source>
        <dbReference type="EMBL" id="QBQ54748.1"/>
    </source>
</evidence>
<keyword evidence="2" id="KW-0846">Cobalamin</keyword>
<dbReference type="EMBL" id="CP038033">
    <property type="protein sequence ID" value="QBQ54748.1"/>
    <property type="molecule type" value="Genomic_DNA"/>
</dbReference>
<keyword evidence="8" id="KW-0413">Isomerase</keyword>
<dbReference type="OrthoDB" id="9762378at2"/>
<sequence length="1140" mass="128226">MATVTHHPPDILPLTTQSPLRFITATSLFDGHDAAINIIRRMLQDRGAEVVHLGHNRSVEEIVRAALQEDADGIAISSYQGGHLEFFRYLVDRLRTQGREDVLVFGGGGGTITSEEARELETYGVEKIYLPQEGALQGLDGIIQDIMNRTHQSRRPRVFPEKITLHNPAAIGQALSLIEAGQWQGPRATGKAQAHIPVIGLTGTGGAGKSSLLDELLHYFLISFPGLHLAVLALDPTRHRTGGALLGDRIRLNSLANPRIYLRSLATRSRQGVTSASLTEMVPFLKSVGFDLILIETAGAGQADSAIVDVVDLSVYVMTSDYGAPTQLEKIEMLDCADLVVLNKFDKQGGQDALRDIRKQWRRNHLAFSLADEQVPVYPTVASEFGNPGVANLFSALCQKLAERHPEKEQAWKIVMDLAMSPSRQEDIIPPRRVRYLAEISEQGRRLRNAINKQVKAASQAQSFYESLRALTDPHLPPPLTHYSREVLKETPEDPLSRLRQCYEEALEQLTEEALERLQRWPETRHRLTSEHYTYRVRGQEIRGENYYESLSHLPIPKVALPRYQDWGEILRFLLEENVPGEYPFTAGIYPYRRTTEELARMFAGEGTPERTNRRFHYLVSGQPSIRLSTAFDPIVLYGEDPAPQPDVFGRIGMSGVSVATVDDFKKLFSGFDLCQPNASVSMTINGPAPMILAWFLHTAIDQQVEKYLRHQGQWESAQQQIKALYRDQPRPGYHGDLPPGHDGLGLGLLGVSGQQLLPRETYGQLRTDVLSRIRGTVQADILKEDQAQNECIFATDFGLRLMGDIQEYFINHQIRNYYTVSISGYHIAEAGANPITQLAFTLANGFTLVEYYLSRGMAIDDFAPQMSFFFSNALDPEYAVIGRVARRIWARAMRERYGASPRSQLLKYHIQTSGRSLQAQEINFNDIRTTLEALYAIYDNCNSLHTNAYDEAVTTPTEESVRRALAIQLIINRELGLNYNQNFLQGSFLIQELTQLVEEAVYQEFDRLSERGGVLGAMETNYQRNKIQEEGLYYESRRHQGSLPIVGVNTFPSPHPEEALSAGKLTRSTREEKQAQVEAVELFKRHHSAQAKTALTQLQQVIRHGGNSFEELMHTVQHCTLGQMTHALYGVGGQYRRRM</sequence>
<feature type="domain" description="B12-binding" evidence="10">
    <location>
        <begin position="19"/>
        <end position="157"/>
    </location>
</feature>
<evidence type="ECO:0000313" key="12">
    <source>
        <dbReference type="Proteomes" id="UP000294325"/>
    </source>
</evidence>
<dbReference type="Pfam" id="PF03308">
    <property type="entry name" value="MeaB"/>
    <property type="match status" value="1"/>
</dbReference>
<dbReference type="InterPro" id="IPR027417">
    <property type="entry name" value="P-loop_NTPase"/>
</dbReference>
<name>A0A4P7BX84_9GAMM</name>
<gene>
    <name evidence="11" type="ORF">E3U44_09670</name>
</gene>
<dbReference type="GO" id="GO:0031419">
    <property type="term" value="F:cobalamin binding"/>
    <property type="evidence" value="ECO:0007669"/>
    <property type="project" value="UniProtKB-KW"/>
</dbReference>
<dbReference type="NCBIfam" id="TIGR00640">
    <property type="entry name" value="acid_CoA_mut_C"/>
    <property type="match status" value="1"/>
</dbReference>
<evidence type="ECO:0000256" key="1">
    <source>
        <dbReference type="ARBA" id="ARBA00001922"/>
    </source>
</evidence>
<dbReference type="RefSeq" id="WP_134357940.1">
    <property type="nucleotide sequence ID" value="NZ_CP038033.1"/>
</dbReference>
<dbReference type="PROSITE" id="PS51332">
    <property type="entry name" value="B12_BINDING"/>
    <property type="match status" value="1"/>
</dbReference>
<dbReference type="PANTHER" id="PTHR43087:SF1">
    <property type="entry name" value="LAO_AO TRANSPORT SYSTEM ATPASE"/>
    <property type="match status" value="1"/>
</dbReference>
<dbReference type="InterPro" id="IPR006159">
    <property type="entry name" value="Acid_CoA_mut_C"/>
</dbReference>
<evidence type="ECO:0000256" key="4">
    <source>
        <dbReference type="ARBA" id="ARBA00022741"/>
    </source>
</evidence>
<evidence type="ECO:0000259" key="10">
    <source>
        <dbReference type="PROSITE" id="PS51332"/>
    </source>
</evidence>
<reference evidence="11 12" key="1">
    <citation type="submission" date="2019-03" db="EMBL/GenBank/DDBJ databases">
        <title>The genome sequence of Nitrosococcus wardiae strain D1FHST reveals the archetypal metabolic capacity of ammonia-oxidizing Gammaproteobacteria.</title>
        <authorList>
            <person name="Wang L."/>
            <person name="Lim C.K."/>
            <person name="Hanson T.E."/>
            <person name="Dang H."/>
            <person name="Klotz M.G."/>
        </authorList>
    </citation>
    <scope>NUCLEOTIDE SEQUENCE [LARGE SCALE GENOMIC DNA]</scope>
    <source>
        <strain evidence="11 12">D1FHS</strain>
    </source>
</reference>
<dbReference type="GO" id="GO:0046872">
    <property type="term" value="F:metal ion binding"/>
    <property type="evidence" value="ECO:0007669"/>
    <property type="project" value="UniProtKB-KW"/>
</dbReference>
<keyword evidence="12" id="KW-1185">Reference proteome</keyword>
<keyword evidence="5" id="KW-0378">Hydrolase</keyword>
<dbReference type="InterPro" id="IPR052040">
    <property type="entry name" value="GTPase/Isobutyryl-CoA_mutase"/>
</dbReference>
<organism evidence="11 12">
    <name type="scientific">Nitrosococcus wardiae</name>
    <dbReference type="NCBI Taxonomy" id="1814290"/>
    <lineage>
        <taxon>Bacteria</taxon>
        <taxon>Pseudomonadati</taxon>
        <taxon>Pseudomonadota</taxon>
        <taxon>Gammaproteobacteria</taxon>
        <taxon>Chromatiales</taxon>
        <taxon>Chromatiaceae</taxon>
        <taxon>Nitrosococcus</taxon>
    </lineage>
</organism>
<keyword evidence="9" id="KW-0170">Cobalt</keyword>
<protein>
    <submittedName>
        <fullName evidence="11">Methylmalonyl-CoA mutase</fullName>
    </submittedName>
</protein>
<dbReference type="PANTHER" id="PTHR43087">
    <property type="entry name" value="LYSINE/ARGININE/ORNITHINE TRANSPORT SYSTEM KINASE"/>
    <property type="match status" value="1"/>
</dbReference>
<dbReference type="Gene3D" id="3.40.50.280">
    <property type="entry name" value="Cobalamin-binding domain"/>
    <property type="match status" value="1"/>
</dbReference>
<dbReference type="SUPFAM" id="SSF52540">
    <property type="entry name" value="P-loop containing nucleoside triphosphate hydrolases"/>
    <property type="match status" value="1"/>
</dbReference>
<dbReference type="InterPro" id="IPR036724">
    <property type="entry name" value="Cobalamin-bd_sf"/>
</dbReference>
<keyword evidence="4" id="KW-0547">Nucleotide-binding</keyword>
<dbReference type="GO" id="GO:0005525">
    <property type="term" value="F:GTP binding"/>
    <property type="evidence" value="ECO:0007669"/>
    <property type="project" value="UniProtKB-KW"/>
</dbReference>
<dbReference type="Proteomes" id="UP000294325">
    <property type="component" value="Chromosome"/>
</dbReference>
<dbReference type="CDD" id="cd02071">
    <property type="entry name" value="MM_CoA_mut_B12_BD"/>
    <property type="match status" value="1"/>
</dbReference>
<proteinExistence type="predicted"/>
<dbReference type="GO" id="GO:0016787">
    <property type="term" value="F:hydrolase activity"/>
    <property type="evidence" value="ECO:0007669"/>
    <property type="project" value="UniProtKB-KW"/>
</dbReference>
<evidence type="ECO:0000256" key="9">
    <source>
        <dbReference type="ARBA" id="ARBA00023285"/>
    </source>
</evidence>
<keyword evidence="3" id="KW-0479">Metal-binding</keyword>
<dbReference type="SUPFAM" id="SSF52242">
    <property type="entry name" value="Cobalamin (vitamin B12)-binding domain"/>
    <property type="match status" value="1"/>
</dbReference>
<evidence type="ECO:0000256" key="8">
    <source>
        <dbReference type="ARBA" id="ARBA00023235"/>
    </source>
</evidence>
<comment type="cofactor">
    <cofactor evidence="1">
        <name>adenosylcob(III)alamin</name>
        <dbReference type="ChEBI" id="CHEBI:18408"/>
    </cofactor>
</comment>
<evidence type="ECO:0000256" key="7">
    <source>
        <dbReference type="ARBA" id="ARBA00023186"/>
    </source>
</evidence>
<dbReference type="AlphaFoldDB" id="A0A4P7BX84"/>
<dbReference type="InterPro" id="IPR006158">
    <property type="entry name" value="Cobalamin-bd"/>
</dbReference>
<dbReference type="Gene3D" id="3.40.50.300">
    <property type="entry name" value="P-loop containing nucleotide triphosphate hydrolases"/>
    <property type="match status" value="1"/>
</dbReference>
<keyword evidence="7" id="KW-0143">Chaperone</keyword>
<evidence type="ECO:0000256" key="5">
    <source>
        <dbReference type="ARBA" id="ARBA00022801"/>
    </source>
</evidence>
<accession>A0A4P7BX84</accession>
<evidence type="ECO:0000256" key="3">
    <source>
        <dbReference type="ARBA" id="ARBA00022723"/>
    </source>
</evidence>
<evidence type="ECO:0000256" key="2">
    <source>
        <dbReference type="ARBA" id="ARBA00022628"/>
    </source>
</evidence>
<dbReference type="Pfam" id="PF01642">
    <property type="entry name" value="MM_CoA_mutase"/>
    <property type="match status" value="2"/>
</dbReference>
<evidence type="ECO:0000256" key="6">
    <source>
        <dbReference type="ARBA" id="ARBA00023134"/>
    </source>
</evidence>
<dbReference type="KEGG" id="nwr:E3U44_09670"/>
<dbReference type="Gene3D" id="3.20.20.240">
    <property type="entry name" value="Methylmalonyl-CoA mutase"/>
    <property type="match status" value="1"/>
</dbReference>
<keyword evidence="6" id="KW-0342">GTP-binding</keyword>
<dbReference type="InterPro" id="IPR016176">
    <property type="entry name" value="Cbl-dep_enz_cat"/>
</dbReference>
<dbReference type="Pfam" id="PF02310">
    <property type="entry name" value="B12-binding"/>
    <property type="match status" value="1"/>
</dbReference>
<dbReference type="SUPFAM" id="SSF51703">
    <property type="entry name" value="Cobalamin (vitamin B12)-dependent enzymes"/>
    <property type="match status" value="1"/>
</dbReference>
<dbReference type="GO" id="GO:0016866">
    <property type="term" value="F:intramolecular transferase activity"/>
    <property type="evidence" value="ECO:0007669"/>
    <property type="project" value="InterPro"/>
</dbReference>